<evidence type="ECO:0000256" key="10">
    <source>
        <dbReference type="RuleBase" id="RU361238"/>
    </source>
</evidence>
<dbReference type="PANTHER" id="PTHR33938:SF15">
    <property type="entry name" value="FERULOYL ESTERASE B-RELATED"/>
    <property type="match status" value="1"/>
</dbReference>
<gene>
    <name evidence="11" type="ORF">PECM_008696</name>
</gene>
<keyword evidence="4" id="KW-0479">Metal-binding</keyword>
<dbReference type="GO" id="GO:0046872">
    <property type="term" value="F:metal ion binding"/>
    <property type="evidence" value="ECO:0007669"/>
    <property type="project" value="UniProtKB-KW"/>
</dbReference>
<feature type="chain" id="PRO_5035341551" description="Carboxylic ester hydrolase" evidence="10">
    <location>
        <begin position="19"/>
        <end position="532"/>
    </location>
</feature>
<comment type="caution">
    <text evidence="11">The sequence shown here is derived from an EMBL/GenBank/DDBJ whole genome shotgun (WGS) entry which is preliminary data.</text>
</comment>
<dbReference type="GO" id="GO:0017000">
    <property type="term" value="P:antibiotic biosynthetic process"/>
    <property type="evidence" value="ECO:0007669"/>
    <property type="project" value="UniProtKB-ARBA"/>
</dbReference>
<evidence type="ECO:0000256" key="9">
    <source>
        <dbReference type="ARBA" id="ARBA00034075"/>
    </source>
</evidence>
<dbReference type="SUPFAM" id="SSF53474">
    <property type="entry name" value="alpha/beta-Hydrolases"/>
    <property type="match status" value="1"/>
</dbReference>
<keyword evidence="3" id="KW-0624">Polysaccharide degradation</keyword>
<evidence type="ECO:0000256" key="3">
    <source>
        <dbReference type="ARBA" id="ARBA00022651"/>
    </source>
</evidence>
<dbReference type="AlphaFoldDB" id="A0A8J8W1L7"/>
<name>A0A8J8W1L7_9EURO</name>
<keyword evidence="5 10" id="KW-0732">Signal</keyword>
<evidence type="ECO:0000313" key="12">
    <source>
        <dbReference type="Proteomes" id="UP000631181"/>
    </source>
</evidence>
<evidence type="ECO:0000256" key="5">
    <source>
        <dbReference type="ARBA" id="ARBA00022729"/>
    </source>
</evidence>
<keyword evidence="3" id="KW-0858">Xylan degradation</keyword>
<dbReference type="EC" id="3.1.1.-" evidence="10"/>
<keyword evidence="8" id="KW-1015">Disulfide bond</keyword>
<dbReference type="OrthoDB" id="3039123at2759"/>
<dbReference type="PANTHER" id="PTHR33938">
    <property type="entry name" value="FERULOYL ESTERASE B-RELATED"/>
    <property type="match status" value="1"/>
</dbReference>
<keyword evidence="12" id="KW-1185">Reference proteome</keyword>
<protein>
    <recommendedName>
        <fullName evidence="10">Carboxylic ester hydrolase</fullName>
        <ecNumber evidence="10">3.1.1.-</ecNumber>
    </recommendedName>
</protein>
<evidence type="ECO:0000256" key="6">
    <source>
        <dbReference type="ARBA" id="ARBA00022801"/>
    </source>
</evidence>
<dbReference type="Proteomes" id="UP000631181">
    <property type="component" value="Unassembled WGS sequence"/>
</dbReference>
<evidence type="ECO:0000256" key="2">
    <source>
        <dbReference type="ARBA" id="ARBA00022487"/>
    </source>
</evidence>
<dbReference type="GO" id="GO:0045493">
    <property type="term" value="P:xylan catabolic process"/>
    <property type="evidence" value="ECO:0007669"/>
    <property type="project" value="UniProtKB-KW"/>
</dbReference>
<keyword evidence="2" id="KW-0719">Serine esterase</keyword>
<comment type="catalytic activity">
    <reaction evidence="9">
        <text>feruloyl-polysaccharide + H2O = ferulate + polysaccharide.</text>
        <dbReference type="EC" id="3.1.1.73"/>
    </reaction>
</comment>
<proteinExistence type="inferred from homology"/>
<evidence type="ECO:0000256" key="8">
    <source>
        <dbReference type="ARBA" id="ARBA00023157"/>
    </source>
</evidence>
<dbReference type="InterPro" id="IPR029058">
    <property type="entry name" value="AB_hydrolase_fold"/>
</dbReference>
<evidence type="ECO:0000256" key="1">
    <source>
        <dbReference type="ARBA" id="ARBA00006249"/>
    </source>
</evidence>
<sequence length="532" mass="58926">MRALSLLFGLAASASASASAVTLRDNQSFQGKCEQFAHKIKVQDGKVHQVTYVPSGTNISMPDVPASCGGNAYSDKTPFDFCRVSLNVTTSPESQFYMEAWLPSNYSGRFLSTGNGGLGGCIQYKDMFYATQYGFATVGTNNGHNGDTGVFFYHNNETLKDYAYRAMHTGVVVGKEITKQFYSQGYHKSYYMGCSTGGRQGWKAIQKYPDDFDGVLAGSPAINLVNLINWGARFLPITGNSSAARFVTNEQWTTVHKEILRQCDDLDGAADGVIEDPDLCHPVFETLLCNSTTSKGCDSCLTGTQIETVNRVFSPLYGNNDTLLYPRMQPGSELLAAFIYYNGMSFAYATEWFRYVVYSNPNWDPATWNIQDAIVANAHEPYNVSTFQGDISAFQKRNGKVLHYHGMEDPIITSDSSKMYYKHVADTMSRSPTELDDFYRFFTISGMGHCSPGAGASSIGQGLGTFAGNDPQDNVLLAMVRWVEEGIAPEYVRGTKFNGTTVEYRRKHCKYPKRNKYVGPGPYEDEDAWECV</sequence>
<dbReference type="Gene3D" id="3.40.50.1820">
    <property type="entry name" value="alpha/beta hydrolase"/>
    <property type="match status" value="1"/>
</dbReference>
<keyword evidence="6 10" id="KW-0378">Hydrolase</keyword>
<evidence type="ECO:0000256" key="7">
    <source>
        <dbReference type="ARBA" id="ARBA00022837"/>
    </source>
</evidence>
<evidence type="ECO:0000256" key="4">
    <source>
        <dbReference type="ARBA" id="ARBA00022723"/>
    </source>
</evidence>
<reference evidence="11" key="1">
    <citation type="journal article" date="2020" name="Front. Microbiol.">
        <title>Gene regulatory networks of Penicillium echinulatum 2HH and Penicillium oxalicum 114-2 inferred by a computational biology approach.</title>
        <authorList>
            <person name="Lenz A.R."/>
            <person name="Galan-Vasquez E."/>
            <person name="Balbinot E."/>
            <person name="De Abreu F.P."/>
            <person name="De Oliveira N.S."/>
            <person name="Da Rosa L.O."/>
            <person name="De Avila E Silva S."/>
            <person name="Camassola M."/>
            <person name="Dillon A.J.P."/>
            <person name="Perez-Rueda E."/>
        </authorList>
    </citation>
    <scope>NUCLEOTIDE SEQUENCE</scope>
    <source>
        <strain evidence="11">S1M29</strain>
    </source>
</reference>
<keyword evidence="3" id="KW-0119">Carbohydrate metabolism</keyword>
<dbReference type="EMBL" id="WIWV01000092">
    <property type="protein sequence ID" value="KAF7714199.1"/>
    <property type="molecule type" value="Genomic_DNA"/>
</dbReference>
<dbReference type="InterPro" id="IPR011118">
    <property type="entry name" value="Tannase/feruloyl_esterase"/>
</dbReference>
<comment type="similarity">
    <text evidence="1 10">Belongs to the tannase family.</text>
</comment>
<organism evidence="11 12">
    <name type="scientific">Penicillium ucsense</name>
    <dbReference type="NCBI Taxonomy" id="2839758"/>
    <lineage>
        <taxon>Eukaryota</taxon>
        <taxon>Fungi</taxon>
        <taxon>Dikarya</taxon>
        <taxon>Ascomycota</taxon>
        <taxon>Pezizomycotina</taxon>
        <taxon>Eurotiomycetes</taxon>
        <taxon>Eurotiomycetidae</taxon>
        <taxon>Eurotiales</taxon>
        <taxon>Aspergillaceae</taxon>
        <taxon>Penicillium</taxon>
    </lineage>
</organism>
<dbReference type="Pfam" id="PF07519">
    <property type="entry name" value="Tannase"/>
    <property type="match status" value="1"/>
</dbReference>
<feature type="signal peptide" evidence="10">
    <location>
        <begin position="1"/>
        <end position="18"/>
    </location>
</feature>
<evidence type="ECO:0000313" key="11">
    <source>
        <dbReference type="EMBL" id="KAF7714199.1"/>
    </source>
</evidence>
<dbReference type="GO" id="GO:0072330">
    <property type="term" value="P:monocarboxylic acid biosynthetic process"/>
    <property type="evidence" value="ECO:0007669"/>
    <property type="project" value="UniProtKB-ARBA"/>
</dbReference>
<keyword evidence="7" id="KW-0106">Calcium</keyword>
<accession>A0A8J8W1L7</accession>
<dbReference type="GO" id="GO:0030600">
    <property type="term" value="F:feruloyl esterase activity"/>
    <property type="evidence" value="ECO:0007669"/>
    <property type="project" value="UniProtKB-EC"/>
</dbReference>